<dbReference type="EMBL" id="CAXDID020000082">
    <property type="protein sequence ID" value="CAL6019287.1"/>
    <property type="molecule type" value="Genomic_DNA"/>
</dbReference>
<evidence type="ECO:0000256" key="2">
    <source>
        <dbReference type="SAM" id="Phobius"/>
    </source>
</evidence>
<organism evidence="3">
    <name type="scientific">Hexamita inflata</name>
    <dbReference type="NCBI Taxonomy" id="28002"/>
    <lineage>
        <taxon>Eukaryota</taxon>
        <taxon>Metamonada</taxon>
        <taxon>Diplomonadida</taxon>
        <taxon>Hexamitidae</taxon>
        <taxon>Hexamitinae</taxon>
        <taxon>Hexamita</taxon>
    </lineage>
</organism>
<reference evidence="3" key="1">
    <citation type="submission" date="2023-06" db="EMBL/GenBank/DDBJ databases">
        <authorList>
            <person name="Kurt Z."/>
        </authorList>
    </citation>
    <scope>NUCLEOTIDE SEQUENCE</scope>
</reference>
<protein>
    <submittedName>
        <fullName evidence="4">Hypothetical_protein</fullName>
    </submittedName>
</protein>
<keyword evidence="2" id="KW-0812">Transmembrane</keyword>
<keyword evidence="2" id="KW-1133">Transmembrane helix</keyword>
<feature type="region of interest" description="Disordered" evidence="1">
    <location>
        <begin position="91"/>
        <end position="112"/>
    </location>
</feature>
<keyword evidence="2" id="KW-0472">Membrane</keyword>
<dbReference type="Proteomes" id="UP001642409">
    <property type="component" value="Unassembled WGS sequence"/>
</dbReference>
<sequence length="132" mass="15159">MILLLILNIILVKITIQESQTWSIFFSSLTVSLTLLRRDGAFMQSISDQAGVMQLGFFVSVLIQYIIYINIYINNINILLSCSSARYRKKGTTSAARPRGCGSKARRRSPRQRWIGRARSNRRELKTWNMGE</sequence>
<gene>
    <name evidence="3" type="ORF">HINF_LOCUS14020</name>
    <name evidence="4" type="ORF">HINF_LOCUS26879</name>
</gene>
<evidence type="ECO:0000313" key="3">
    <source>
        <dbReference type="EMBL" id="CAI9926375.1"/>
    </source>
</evidence>
<evidence type="ECO:0000313" key="5">
    <source>
        <dbReference type="Proteomes" id="UP001642409"/>
    </source>
</evidence>
<comment type="caution">
    <text evidence="3">The sequence shown here is derived from an EMBL/GenBank/DDBJ whole genome shotgun (WGS) entry which is preliminary data.</text>
</comment>
<keyword evidence="5" id="KW-1185">Reference proteome</keyword>
<reference evidence="4 5" key="2">
    <citation type="submission" date="2024-07" db="EMBL/GenBank/DDBJ databases">
        <authorList>
            <person name="Akdeniz Z."/>
        </authorList>
    </citation>
    <scope>NUCLEOTIDE SEQUENCE [LARGE SCALE GENOMIC DNA]</scope>
</reference>
<proteinExistence type="predicted"/>
<name>A0AA86NUE7_9EUKA</name>
<feature type="transmembrane region" description="Helical" evidence="2">
    <location>
        <begin position="57"/>
        <end position="80"/>
    </location>
</feature>
<evidence type="ECO:0000256" key="1">
    <source>
        <dbReference type="SAM" id="MobiDB-lite"/>
    </source>
</evidence>
<accession>A0AA86NUE7</accession>
<dbReference type="EMBL" id="CATOUU010000367">
    <property type="protein sequence ID" value="CAI9926375.1"/>
    <property type="molecule type" value="Genomic_DNA"/>
</dbReference>
<dbReference type="AlphaFoldDB" id="A0AA86NUE7"/>
<evidence type="ECO:0000313" key="4">
    <source>
        <dbReference type="EMBL" id="CAL6019287.1"/>
    </source>
</evidence>